<dbReference type="Gene3D" id="3.40.50.300">
    <property type="entry name" value="P-loop containing nucleotide triphosphate hydrolases"/>
    <property type="match status" value="1"/>
</dbReference>
<dbReference type="InterPro" id="IPR041664">
    <property type="entry name" value="AAA_16"/>
</dbReference>
<reference evidence="4 5" key="1">
    <citation type="journal article" date="2019" name="Emerg. Microbes Infect.">
        <title>Comprehensive subspecies identification of 175 nontuberculous mycobacteria species based on 7547 genomic profiles.</title>
        <authorList>
            <person name="Matsumoto Y."/>
            <person name="Kinjo T."/>
            <person name="Motooka D."/>
            <person name="Nabeya D."/>
            <person name="Jung N."/>
            <person name="Uechi K."/>
            <person name="Horii T."/>
            <person name="Iida T."/>
            <person name="Fujita J."/>
            <person name="Nakamura S."/>
        </authorList>
    </citation>
    <scope>NUCLEOTIDE SEQUENCE [LARGE SCALE GENOMIC DNA]</scope>
    <source>
        <strain evidence="4 5">JCM 17899</strain>
    </source>
</reference>
<proteinExistence type="predicted"/>
<gene>
    <name evidence="4" type="ORF">MSEDJ_32760</name>
</gene>
<dbReference type="AlphaFoldDB" id="A0A7I7QSZ1"/>
<dbReference type="GO" id="GO:0005737">
    <property type="term" value="C:cytoplasm"/>
    <property type="evidence" value="ECO:0007669"/>
    <property type="project" value="TreeGrafter"/>
</dbReference>
<dbReference type="SMART" id="SM00421">
    <property type="entry name" value="HTH_LUXR"/>
    <property type="match status" value="1"/>
</dbReference>
<keyword evidence="2" id="KW-0067">ATP-binding</keyword>
<dbReference type="GO" id="GO:0005524">
    <property type="term" value="F:ATP binding"/>
    <property type="evidence" value="ECO:0007669"/>
    <property type="project" value="UniProtKB-KW"/>
</dbReference>
<dbReference type="InterPro" id="IPR000792">
    <property type="entry name" value="Tscrpt_reg_LuxR_C"/>
</dbReference>
<keyword evidence="1" id="KW-0547">Nucleotide-binding</keyword>
<dbReference type="Pfam" id="PF00196">
    <property type="entry name" value="GerE"/>
    <property type="match status" value="1"/>
</dbReference>
<feature type="domain" description="HTH luxR-type" evidence="3">
    <location>
        <begin position="848"/>
        <end position="911"/>
    </location>
</feature>
<name>A0A7I7QSZ1_9MYCO</name>
<sequence>MSDPATRLYGRDAEIAALDHLLVTARSGASGVLVVHGEAGIGKTALLEHVIGSAAECLVLRTVGVESDMELAYAGLQQLCAPVLDRAVVLPEPQRQAVEIAFGLRSGAAPDRFLVGLAVLGLLAAASEDRPVLCVVDDAQWLDRASALTLSFVARRLLAERVGVVFAQRDPVTDLAGLPDIAVTGLADVDARALLGSATLVRLDESVRDRIVTETNGNPLALWELPRDMTPAELAGGYHQPGTGAVVGQVEERFLRRIAALPYVTRRLLGIAAVEPVGDPTLLFGAADALGLDAAELTSAESAGLLDVDTRVRFRHPLVRAAAYRSATADERRAAHRALAEVTDADRDPDRRAWHRAHGAGEPDEAIAAELERSADRARVRGGIAAAAAFLTRATELTPDPATRGVRALAAAEAKSEAAAPEAAEDLLAAASLGPLDVVDRARVARLRARLTFARSRGMGSAALLLESVTRFVDTAEAVRGTDEALATETYLDAVAAAMYVGRAGGGLLADTAVAAARLTTGTRPGGLLTDALVTRLAGPGPTAQRAMAVALDAVRADTWSWQAFPLAHEALAHEAWDDAAWHRIAVDAVRIATESGALAVLPSALVSRAGLHLQEGEFATAGALVAEADEIARATGHLPIRYHGLALAAWTGDEAATTALLDAATRDGDGRGEGRIAGLVGYTSAVLYNGLGRYQVALDASMRAREFDDIGLLGWTLVELVEAATRAGRDATAAEGLELLGERTVPAGTDWALGMLARSRALLGVGAEAEDGYLEAIDRLGRTRIAVHLARARLLYGEWLRRENRRTDARVQLRDAHRMFTAMGAGAFADRARRELLATGEKAAKRSAGPGEALTAQERQIAELVAVGLTNPEIGAQLFISAHTVEWHLRKVFAKLAIRSRRELRSLRLP</sequence>
<dbReference type="CDD" id="cd06170">
    <property type="entry name" value="LuxR_C_like"/>
    <property type="match status" value="1"/>
</dbReference>
<evidence type="ECO:0000256" key="1">
    <source>
        <dbReference type="ARBA" id="ARBA00022741"/>
    </source>
</evidence>
<evidence type="ECO:0000256" key="2">
    <source>
        <dbReference type="ARBA" id="ARBA00022840"/>
    </source>
</evidence>
<keyword evidence="5" id="KW-1185">Reference proteome</keyword>
<dbReference type="Proteomes" id="UP000467193">
    <property type="component" value="Chromosome"/>
</dbReference>
<dbReference type="Pfam" id="PF13191">
    <property type="entry name" value="AAA_16"/>
    <property type="match status" value="1"/>
</dbReference>
<dbReference type="InterPro" id="IPR016032">
    <property type="entry name" value="Sig_transdc_resp-reg_C-effctor"/>
</dbReference>
<dbReference type="GO" id="GO:0006355">
    <property type="term" value="P:regulation of DNA-templated transcription"/>
    <property type="evidence" value="ECO:0007669"/>
    <property type="project" value="InterPro"/>
</dbReference>
<evidence type="ECO:0000313" key="4">
    <source>
        <dbReference type="EMBL" id="BBY29180.1"/>
    </source>
</evidence>
<dbReference type="SUPFAM" id="SSF52540">
    <property type="entry name" value="P-loop containing nucleoside triphosphate hydrolases"/>
    <property type="match status" value="1"/>
</dbReference>
<dbReference type="InterPro" id="IPR036388">
    <property type="entry name" value="WH-like_DNA-bd_sf"/>
</dbReference>
<dbReference type="PANTHER" id="PTHR16305">
    <property type="entry name" value="TESTICULAR SOLUBLE ADENYLYL CYCLASE"/>
    <property type="match status" value="1"/>
</dbReference>
<dbReference type="SUPFAM" id="SSF46894">
    <property type="entry name" value="C-terminal effector domain of the bipartite response regulators"/>
    <property type="match status" value="1"/>
</dbReference>
<dbReference type="PRINTS" id="PR00038">
    <property type="entry name" value="HTHLUXR"/>
</dbReference>
<evidence type="ECO:0000313" key="5">
    <source>
        <dbReference type="Proteomes" id="UP000467193"/>
    </source>
</evidence>
<dbReference type="KEGG" id="msei:MSEDJ_32760"/>
<dbReference type="InterPro" id="IPR027417">
    <property type="entry name" value="P-loop_NTPase"/>
</dbReference>
<dbReference type="PANTHER" id="PTHR16305:SF35">
    <property type="entry name" value="TRANSCRIPTIONAL ACTIVATOR DOMAIN"/>
    <property type="match status" value="1"/>
</dbReference>
<dbReference type="Gene3D" id="1.10.10.10">
    <property type="entry name" value="Winged helix-like DNA-binding domain superfamily/Winged helix DNA-binding domain"/>
    <property type="match status" value="1"/>
</dbReference>
<dbReference type="EMBL" id="AP022588">
    <property type="protein sequence ID" value="BBY29180.1"/>
    <property type="molecule type" value="Genomic_DNA"/>
</dbReference>
<evidence type="ECO:0000259" key="3">
    <source>
        <dbReference type="PROSITE" id="PS50043"/>
    </source>
</evidence>
<dbReference type="RefSeq" id="WP_163797970.1">
    <property type="nucleotide sequence ID" value="NZ_AP022588.1"/>
</dbReference>
<protein>
    <submittedName>
        <fullName evidence="4">Putative transcriptional regulator, LuxR family protein</fullName>
    </submittedName>
</protein>
<accession>A0A7I7QSZ1</accession>
<dbReference type="GO" id="GO:0003677">
    <property type="term" value="F:DNA binding"/>
    <property type="evidence" value="ECO:0007669"/>
    <property type="project" value="InterPro"/>
</dbReference>
<dbReference type="PROSITE" id="PS50043">
    <property type="entry name" value="HTH_LUXR_2"/>
    <property type="match status" value="1"/>
</dbReference>
<dbReference type="GO" id="GO:0004016">
    <property type="term" value="F:adenylate cyclase activity"/>
    <property type="evidence" value="ECO:0007669"/>
    <property type="project" value="TreeGrafter"/>
</dbReference>
<organism evidence="4 5">
    <name type="scientific">Mycolicibacterium sediminis</name>
    <dbReference type="NCBI Taxonomy" id="1286180"/>
    <lineage>
        <taxon>Bacteria</taxon>
        <taxon>Bacillati</taxon>
        <taxon>Actinomycetota</taxon>
        <taxon>Actinomycetes</taxon>
        <taxon>Mycobacteriales</taxon>
        <taxon>Mycobacteriaceae</taxon>
        <taxon>Mycolicibacterium</taxon>
    </lineage>
</organism>